<evidence type="ECO:0000313" key="1">
    <source>
        <dbReference type="EMBL" id="MBC8585110.1"/>
    </source>
</evidence>
<gene>
    <name evidence="1" type="ORF">H8705_05890</name>
</gene>
<organism evidence="1 2">
    <name type="scientific">Youxingia wuxianensis</name>
    <dbReference type="NCBI Taxonomy" id="2763678"/>
    <lineage>
        <taxon>Bacteria</taxon>
        <taxon>Bacillati</taxon>
        <taxon>Bacillota</taxon>
        <taxon>Clostridia</taxon>
        <taxon>Eubacteriales</taxon>
        <taxon>Oscillospiraceae</taxon>
        <taxon>Youxingia</taxon>
    </lineage>
</organism>
<reference evidence="1" key="1">
    <citation type="submission" date="2020-08" db="EMBL/GenBank/DDBJ databases">
        <title>Genome public.</title>
        <authorList>
            <person name="Liu C."/>
            <person name="Sun Q."/>
        </authorList>
    </citation>
    <scope>NUCLEOTIDE SEQUENCE</scope>
    <source>
        <strain evidence="1">NSJ-64</strain>
    </source>
</reference>
<evidence type="ECO:0000313" key="2">
    <source>
        <dbReference type="Proteomes" id="UP000623678"/>
    </source>
</evidence>
<name>A0A926EMJ7_9FIRM</name>
<sequence length="262" mass="30535">MYYRLDQYPIAETYRAISDVENPLLDKLEFAFNEISHSENPEWPIELCLNSLILPYKHLSLDKEYDIFCYVAKEYHGSLGTVAAIKRGDIHNAKCKNKYFLPIIELPQNAIDPMEAIFCDGTPEGYLEVVLFAKLIFGFPMSFNIYSDQTSILFSRPDSLIDEWDLLIDVNDWVPKVKDSLLYLYMYEYEHGMEASNGRSRISLRCYSFTDALWLRHAITEKSRYPSQLLDKNRYQNGKHCCAFNITSIDIAEQQDRRKNGS</sequence>
<proteinExistence type="predicted"/>
<keyword evidence="2" id="KW-1185">Reference proteome</keyword>
<dbReference type="AlphaFoldDB" id="A0A926EMJ7"/>
<dbReference type="RefSeq" id="WP_262394889.1">
    <property type="nucleotide sequence ID" value="NZ_JACRTD010000003.1"/>
</dbReference>
<comment type="caution">
    <text evidence="1">The sequence shown here is derived from an EMBL/GenBank/DDBJ whole genome shotgun (WGS) entry which is preliminary data.</text>
</comment>
<protein>
    <submittedName>
        <fullName evidence="1">Uncharacterized protein</fullName>
    </submittedName>
</protein>
<accession>A0A926EMJ7</accession>
<dbReference type="EMBL" id="JACRTD010000003">
    <property type="protein sequence ID" value="MBC8585110.1"/>
    <property type="molecule type" value="Genomic_DNA"/>
</dbReference>
<dbReference type="Proteomes" id="UP000623678">
    <property type="component" value="Unassembled WGS sequence"/>
</dbReference>